<dbReference type="PANTHER" id="PTHR24024">
    <property type="entry name" value="PULMONARY SURFACTANT-ASSOCIATED PROTEIN A"/>
    <property type="match status" value="1"/>
</dbReference>
<dbReference type="GO" id="GO:0005615">
    <property type="term" value="C:extracellular space"/>
    <property type="evidence" value="ECO:0007669"/>
    <property type="project" value="TreeGrafter"/>
</dbReference>
<dbReference type="GO" id="GO:0005581">
    <property type="term" value="C:collagen trimer"/>
    <property type="evidence" value="ECO:0007669"/>
    <property type="project" value="UniProtKB-KW"/>
</dbReference>
<dbReference type="AlphaFoldDB" id="A0AA35T952"/>
<sequence>MRVRQQALREINQTLGFRSEVTNCKHSTRDTRSYGTLLTKHLGGEVEGIKTCRRALFCKNYSQRVSPKYHWEKKMFVALKNLLPLGILAAIICVNDCTGHDEGSGSCPQFELLRGRDGRDGRDGAKGEKGEVGGIGLLGPQGEMGAPGIQGPIGISGPRGAVGERGERGEMGEKGMRGDPGLRGRQGEQGAQGLPVGGAVYTRWGNTTCPTGQGTQLVYSGRAGGTRYDHNGGAANHLCMPDDPDYLQYISGVTNKNFVAPVEYYFATMPSLSQSNHHNVPCAVCYVATRGSVLMVPAKTQCHAGWTREYYGYLMSNHYNNGGRTMYECVDKDPESVPGLNAESNPRSFFDVNEIYCNGFSCPPYDAEKELTCAVCTR</sequence>
<dbReference type="PANTHER" id="PTHR24024:SF18">
    <property type="entry name" value="SHORT-CHAIN COLLAGEN C4-LIKE"/>
    <property type="match status" value="1"/>
</dbReference>
<organism evidence="2 3">
    <name type="scientific">Geodia barretti</name>
    <name type="common">Barrett's horny sponge</name>
    <dbReference type="NCBI Taxonomy" id="519541"/>
    <lineage>
        <taxon>Eukaryota</taxon>
        <taxon>Metazoa</taxon>
        <taxon>Porifera</taxon>
        <taxon>Demospongiae</taxon>
        <taxon>Heteroscleromorpha</taxon>
        <taxon>Tetractinellida</taxon>
        <taxon>Astrophorina</taxon>
        <taxon>Geodiidae</taxon>
        <taxon>Geodia</taxon>
    </lineage>
</organism>
<comment type="caution">
    <text evidence="2">The sequence shown here is derived from an EMBL/GenBank/DDBJ whole genome shotgun (WGS) entry which is preliminary data.</text>
</comment>
<evidence type="ECO:0000313" key="2">
    <source>
        <dbReference type="EMBL" id="CAI8043096.1"/>
    </source>
</evidence>
<feature type="compositionally biased region" description="Basic and acidic residues" evidence="1">
    <location>
        <begin position="163"/>
        <end position="186"/>
    </location>
</feature>
<feature type="region of interest" description="Disordered" evidence="1">
    <location>
        <begin position="163"/>
        <end position="193"/>
    </location>
</feature>
<keyword evidence="3" id="KW-1185">Reference proteome</keyword>
<dbReference type="Proteomes" id="UP001174909">
    <property type="component" value="Unassembled WGS sequence"/>
</dbReference>
<dbReference type="EMBL" id="CASHTH010003301">
    <property type="protein sequence ID" value="CAI8043096.1"/>
    <property type="molecule type" value="Genomic_DNA"/>
</dbReference>
<gene>
    <name evidence="2" type="ORF">GBAR_LOCUS23917</name>
</gene>
<evidence type="ECO:0000313" key="3">
    <source>
        <dbReference type="Proteomes" id="UP001174909"/>
    </source>
</evidence>
<dbReference type="Pfam" id="PF01391">
    <property type="entry name" value="Collagen"/>
    <property type="match status" value="1"/>
</dbReference>
<protein>
    <submittedName>
        <fullName evidence="2">Short-chain collagen C4</fullName>
    </submittedName>
</protein>
<dbReference type="InterPro" id="IPR008160">
    <property type="entry name" value="Collagen"/>
</dbReference>
<evidence type="ECO:0000256" key="1">
    <source>
        <dbReference type="SAM" id="MobiDB-lite"/>
    </source>
</evidence>
<proteinExistence type="predicted"/>
<accession>A0AA35T952</accession>
<feature type="compositionally biased region" description="Basic and acidic residues" evidence="1">
    <location>
        <begin position="115"/>
        <end position="131"/>
    </location>
</feature>
<name>A0AA35T952_GEOBA</name>
<reference evidence="2" key="1">
    <citation type="submission" date="2023-03" db="EMBL/GenBank/DDBJ databases">
        <authorList>
            <person name="Steffen K."/>
            <person name="Cardenas P."/>
        </authorList>
    </citation>
    <scope>NUCLEOTIDE SEQUENCE</scope>
</reference>
<feature type="region of interest" description="Disordered" evidence="1">
    <location>
        <begin position="115"/>
        <end position="134"/>
    </location>
</feature>
<dbReference type="InterPro" id="IPR051077">
    <property type="entry name" value="Ca-dependent_lectin"/>
</dbReference>
<keyword evidence="2" id="KW-0176">Collagen</keyword>